<organism evidence="2">
    <name type="scientific">Ajellomyces capsulatus (strain H88)</name>
    <name type="common">Darling's disease fungus</name>
    <name type="synonym">Histoplasma capsulatum</name>
    <dbReference type="NCBI Taxonomy" id="544711"/>
    <lineage>
        <taxon>Eukaryota</taxon>
        <taxon>Fungi</taxon>
        <taxon>Dikarya</taxon>
        <taxon>Ascomycota</taxon>
        <taxon>Pezizomycotina</taxon>
        <taxon>Eurotiomycetes</taxon>
        <taxon>Eurotiomycetidae</taxon>
        <taxon>Onygenales</taxon>
        <taxon>Ajellomycetaceae</taxon>
        <taxon>Histoplasma</taxon>
    </lineage>
</organism>
<protein>
    <submittedName>
        <fullName evidence="1">Predicted protein</fullName>
    </submittedName>
</protein>
<dbReference type="HOGENOM" id="CLU_2108304_0_0_1"/>
<gene>
    <name evidence="1" type="ORF">HCEG_00184</name>
</gene>
<reference evidence="2" key="1">
    <citation type="submission" date="2008-07" db="EMBL/GenBank/DDBJ databases">
        <title>Annotation of Ajellomyces capsulatus strain H88.</title>
        <authorList>
            <person name="Champion M."/>
            <person name="Cuomo C."/>
            <person name="Ma L.-J."/>
            <person name="Henn M.R."/>
            <person name="Sil A."/>
            <person name="Goldman B."/>
            <person name="Young S.K."/>
            <person name="Kodira C.D."/>
            <person name="Zeng Q."/>
            <person name="Koehrsen M."/>
            <person name="Alvarado L."/>
            <person name="Berlin A."/>
            <person name="Borenstein D."/>
            <person name="Chen Z."/>
            <person name="Engels R."/>
            <person name="Freedman E."/>
            <person name="Gellesch M."/>
            <person name="Goldberg J."/>
            <person name="Griggs A."/>
            <person name="Gujja S."/>
            <person name="Heiman D."/>
            <person name="Hepburn T."/>
            <person name="Howarth C."/>
            <person name="Jen D."/>
            <person name="Larson L."/>
            <person name="Lewis B."/>
            <person name="Mehta T."/>
            <person name="Park D."/>
            <person name="Pearson M."/>
            <person name="Roberts A."/>
            <person name="Saif S."/>
            <person name="Shea T."/>
            <person name="Shenoy N."/>
            <person name="Sisk P."/>
            <person name="Stolte C."/>
            <person name="Sykes S."/>
            <person name="Walk T."/>
            <person name="White J."/>
            <person name="Yandava C."/>
            <person name="Klein B."/>
            <person name="McEwen J.G."/>
            <person name="Puccia R."/>
            <person name="Goldman G.H."/>
            <person name="Felipe M.S."/>
            <person name="Nino-Vega G."/>
            <person name="San-Blas G."/>
            <person name="Taylor J."/>
            <person name="Mendoza L."/>
            <person name="Galagan J."/>
            <person name="Nusbaum C."/>
            <person name="Birren B."/>
        </authorList>
    </citation>
    <scope>NUCLEOTIDE SEQUENCE [LARGE SCALE GENOMIC DNA]</scope>
    <source>
        <strain evidence="2">H88</strain>
    </source>
</reference>
<dbReference type="AlphaFoldDB" id="F0U800"/>
<accession>F0U800</accession>
<dbReference type="Proteomes" id="UP000008142">
    <property type="component" value="Unassembled WGS sequence"/>
</dbReference>
<dbReference type="OrthoDB" id="10492166at2759"/>
<sequence length="115" mass="12537">MREHSPEWVVVGMPTIDHLRATAPLFELNVSFRSLFNVGYGKCSFVIIPEQIGVSGGTLEKPTPIVPVGRGGICFCIVPLFIQVGLEPKNLRPRFGEQHVLITGPWATQGSQIPG</sequence>
<proteinExistence type="predicted"/>
<evidence type="ECO:0000313" key="1">
    <source>
        <dbReference type="EMBL" id="EGC40822.1"/>
    </source>
</evidence>
<evidence type="ECO:0000313" key="2">
    <source>
        <dbReference type="Proteomes" id="UP000008142"/>
    </source>
</evidence>
<name>F0U800_AJEC8</name>
<dbReference type="EMBL" id="DS990636">
    <property type="protein sequence ID" value="EGC40822.1"/>
    <property type="molecule type" value="Genomic_DNA"/>
</dbReference>